<dbReference type="InterPro" id="IPR050121">
    <property type="entry name" value="Cytochrome_P450_monoxygenase"/>
</dbReference>
<keyword evidence="5" id="KW-0349">Heme</keyword>
<evidence type="ECO:0000313" key="7">
    <source>
        <dbReference type="Proteomes" id="UP001465976"/>
    </source>
</evidence>
<gene>
    <name evidence="6" type="ORF">V5O48_006352</name>
</gene>
<comment type="pathway">
    <text evidence="2">Secondary metabolite biosynthesis.</text>
</comment>
<keyword evidence="5" id="KW-0560">Oxidoreductase</keyword>
<keyword evidence="5" id="KW-0503">Monooxygenase</keyword>
<dbReference type="Proteomes" id="UP001465976">
    <property type="component" value="Unassembled WGS sequence"/>
</dbReference>
<dbReference type="InterPro" id="IPR001128">
    <property type="entry name" value="Cyt_P450"/>
</dbReference>
<evidence type="ECO:0000256" key="4">
    <source>
        <dbReference type="ARBA" id="ARBA00023004"/>
    </source>
</evidence>
<dbReference type="CDD" id="cd11062">
    <property type="entry name" value="CYP58-like"/>
    <property type="match status" value="1"/>
</dbReference>
<evidence type="ECO:0008006" key="8">
    <source>
        <dbReference type="Google" id="ProtNLM"/>
    </source>
</evidence>
<proteinExistence type="inferred from homology"/>
<sequence>MIIYVLLFISVIVSVGIRRIFFHPLSGFSGPKLAAISGWYEVYYDIIQNGGMLDHLRQLHELYGSFTFTDIAKAKERRAILSPLFSRRSILKLEGFIQQSVDTFISRLLSHKEPLDLNQAIRSLSTDIITSYCFATSFNTLDYPGFEHPMIAAQRIILKHLWIQKHFPAVFRLPSLLPRWLVLRLTPAIVASREKRRGPLERQIEKYMEKEEELRKAEHDTVFHHLLVHRDKSGAELSKKSLLDEAMVLLGAGSGTVTDTCVVAIANVLRTPAVREKLVEELREAWPDRSAKFGYTALEKLPYLTAFIKECLRCSHGIVSPLPRIVGPGKGNIAGYDVPRGAVVSASCVFLHENPDVFENPQVFSPERWIQPHMKEVESAYLVPFSRGPRMCLGINLAWAELYLILGNVLRKLDIALCGTLGKDDYVKYREVFAPQWICPPLQIQVSESKA</sequence>
<comment type="similarity">
    <text evidence="5">Belongs to the cytochrome P450 family.</text>
</comment>
<evidence type="ECO:0000256" key="3">
    <source>
        <dbReference type="ARBA" id="ARBA00022723"/>
    </source>
</evidence>
<dbReference type="Pfam" id="PF00067">
    <property type="entry name" value="p450"/>
    <property type="match status" value="1"/>
</dbReference>
<dbReference type="InterPro" id="IPR002401">
    <property type="entry name" value="Cyt_P450_E_grp-I"/>
</dbReference>
<dbReference type="InterPro" id="IPR017972">
    <property type="entry name" value="Cyt_P450_CS"/>
</dbReference>
<name>A0ABR3FJZ2_9AGAR</name>
<keyword evidence="3 5" id="KW-0479">Metal-binding</keyword>
<evidence type="ECO:0000313" key="6">
    <source>
        <dbReference type="EMBL" id="KAL0575627.1"/>
    </source>
</evidence>
<comment type="caution">
    <text evidence="6">The sequence shown here is derived from an EMBL/GenBank/DDBJ whole genome shotgun (WGS) entry which is preliminary data.</text>
</comment>
<dbReference type="PRINTS" id="PR00463">
    <property type="entry name" value="EP450I"/>
</dbReference>
<accession>A0ABR3FJZ2</accession>
<dbReference type="Gene3D" id="1.10.630.10">
    <property type="entry name" value="Cytochrome P450"/>
    <property type="match status" value="1"/>
</dbReference>
<dbReference type="EMBL" id="JBAHYK010000288">
    <property type="protein sequence ID" value="KAL0575627.1"/>
    <property type="molecule type" value="Genomic_DNA"/>
</dbReference>
<protein>
    <recommendedName>
        <fullName evidence="8">Cytochrome P450</fullName>
    </recommendedName>
</protein>
<keyword evidence="7" id="KW-1185">Reference proteome</keyword>
<dbReference type="SUPFAM" id="SSF48264">
    <property type="entry name" value="Cytochrome P450"/>
    <property type="match status" value="1"/>
</dbReference>
<organism evidence="6 7">
    <name type="scientific">Marasmius crinis-equi</name>
    <dbReference type="NCBI Taxonomy" id="585013"/>
    <lineage>
        <taxon>Eukaryota</taxon>
        <taxon>Fungi</taxon>
        <taxon>Dikarya</taxon>
        <taxon>Basidiomycota</taxon>
        <taxon>Agaricomycotina</taxon>
        <taxon>Agaricomycetes</taxon>
        <taxon>Agaricomycetidae</taxon>
        <taxon>Agaricales</taxon>
        <taxon>Marasmiineae</taxon>
        <taxon>Marasmiaceae</taxon>
        <taxon>Marasmius</taxon>
    </lineage>
</organism>
<dbReference type="PANTHER" id="PTHR24305">
    <property type="entry name" value="CYTOCHROME P450"/>
    <property type="match status" value="1"/>
</dbReference>
<evidence type="ECO:0000256" key="1">
    <source>
        <dbReference type="ARBA" id="ARBA00001971"/>
    </source>
</evidence>
<evidence type="ECO:0000256" key="5">
    <source>
        <dbReference type="RuleBase" id="RU000461"/>
    </source>
</evidence>
<dbReference type="PANTHER" id="PTHR24305:SF152">
    <property type="entry name" value="P450, PUTATIVE (EUROFUNG)-RELATED"/>
    <property type="match status" value="1"/>
</dbReference>
<dbReference type="PROSITE" id="PS00086">
    <property type="entry name" value="CYTOCHROME_P450"/>
    <property type="match status" value="1"/>
</dbReference>
<keyword evidence="4 5" id="KW-0408">Iron</keyword>
<comment type="cofactor">
    <cofactor evidence="1">
        <name>heme</name>
        <dbReference type="ChEBI" id="CHEBI:30413"/>
    </cofactor>
</comment>
<evidence type="ECO:0000256" key="2">
    <source>
        <dbReference type="ARBA" id="ARBA00005179"/>
    </source>
</evidence>
<dbReference type="InterPro" id="IPR036396">
    <property type="entry name" value="Cyt_P450_sf"/>
</dbReference>
<reference evidence="6 7" key="1">
    <citation type="submission" date="2024-02" db="EMBL/GenBank/DDBJ databases">
        <title>A draft genome for the cacao thread blight pathogen Marasmius crinis-equi.</title>
        <authorList>
            <person name="Cohen S.P."/>
            <person name="Baruah I.K."/>
            <person name="Amoako-Attah I."/>
            <person name="Bukari Y."/>
            <person name="Meinhardt L.W."/>
            <person name="Bailey B.A."/>
        </authorList>
    </citation>
    <scope>NUCLEOTIDE SEQUENCE [LARGE SCALE GENOMIC DNA]</scope>
    <source>
        <strain evidence="6 7">GH-76</strain>
    </source>
</reference>